<dbReference type="GO" id="GO:0005871">
    <property type="term" value="C:kinesin complex"/>
    <property type="evidence" value="ECO:0007669"/>
    <property type="project" value="TreeGrafter"/>
</dbReference>
<keyword evidence="19 25" id="KW-0472">Membrane</keyword>
<evidence type="ECO:0000256" key="6">
    <source>
        <dbReference type="ARBA" id="ARBA00004629"/>
    </source>
</evidence>
<evidence type="ECO:0000256" key="11">
    <source>
        <dbReference type="ARBA" id="ARBA00022553"/>
    </source>
</evidence>
<evidence type="ECO:0000256" key="17">
    <source>
        <dbReference type="ARBA" id="ARBA00022989"/>
    </source>
</evidence>
<evidence type="ECO:0000256" key="9">
    <source>
        <dbReference type="ARBA" id="ARBA00022454"/>
    </source>
</evidence>
<dbReference type="GO" id="GO:0047496">
    <property type="term" value="P:vesicle transport along microtubule"/>
    <property type="evidence" value="ECO:0007669"/>
    <property type="project" value="TreeGrafter"/>
</dbReference>
<evidence type="ECO:0000313" key="28">
    <source>
        <dbReference type="Proteomes" id="UP001221898"/>
    </source>
</evidence>
<evidence type="ECO:0000256" key="15">
    <source>
        <dbReference type="ARBA" id="ARBA00022776"/>
    </source>
</evidence>
<dbReference type="GO" id="GO:0030659">
    <property type="term" value="C:cytoplasmic vesicle membrane"/>
    <property type="evidence" value="ECO:0007669"/>
    <property type="project" value="UniProtKB-SubCell"/>
</dbReference>
<dbReference type="PANTHER" id="PTHR10921:SF2">
    <property type="entry name" value="NUCLEAR DISTRIBUTION PROTEIN NUDE HOMOLOG 1"/>
    <property type="match status" value="1"/>
</dbReference>
<dbReference type="InterPro" id="IPR006964">
    <property type="entry name" value="NUDE_dom"/>
</dbReference>
<comment type="subcellular location">
    <subcellularLocation>
        <location evidence="6">Chromosome</location>
        <location evidence="6">Centromere</location>
        <location evidence="6">Kinetochore</location>
    </subcellularLocation>
    <subcellularLocation>
        <location evidence="5">Cleavage furrow</location>
    </subcellularLocation>
    <subcellularLocation>
        <location evidence="4">Cytoplasm</location>
        <location evidence="4">Cytoskeleton</location>
        <location evidence="4">Microtubule organizing center</location>
        <location evidence="4">Centrosome</location>
    </subcellularLocation>
    <subcellularLocation>
        <location evidence="3">Cytoplasm</location>
        <location evidence="3">Cytoskeleton</location>
        <location evidence="3">Spindle</location>
    </subcellularLocation>
    <subcellularLocation>
        <location evidence="2">Cytoplasmic vesicle membrane</location>
    </subcellularLocation>
    <subcellularLocation>
        <location evidence="1">Membrane</location>
        <topology evidence="1">Multi-pass membrane protein</topology>
    </subcellularLocation>
</comment>
<evidence type="ECO:0000256" key="2">
    <source>
        <dbReference type="ARBA" id="ARBA00004156"/>
    </source>
</evidence>
<keyword evidence="10" id="KW-0963">Cytoplasm</keyword>
<keyword evidence="16" id="KW-0995">Kinetochore</keyword>
<keyword evidence="11" id="KW-0597">Phosphoprotein</keyword>
<feature type="region of interest" description="Disordered" evidence="24">
    <location>
        <begin position="507"/>
        <end position="535"/>
    </location>
</feature>
<dbReference type="Proteomes" id="UP001221898">
    <property type="component" value="Unassembled WGS sequence"/>
</dbReference>
<evidence type="ECO:0000256" key="8">
    <source>
        <dbReference type="ARBA" id="ARBA00007429"/>
    </source>
</evidence>
<dbReference type="GO" id="GO:0016477">
    <property type="term" value="P:cell migration"/>
    <property type="evidence" value="ECO:0007669"/>
    <property type="project" value="TreeGrafter"/>
</dbReference>
<evidence type="ECO:0000256" key="22">
    <source>
        <dbReference type="ARBA" id="ARBA00023328"/>
    </source>
</evidence>
<dbReference type="GO" id="GO:0008017">
    <property type="term" value="F:microtubule binding"/>
    <property type="evidence" value="ECO:0007669"/>
    <property type="project" value="InterPro"/>
</dbReference>
<keyword evidence="14" id="KW-0493">Microtubule</keyword>
<keyword evidence="17 25" id="KW-1133">Transmembrane helix</keyword>
<dbReference type="GO" id="GO:0007100">
    <property type="term" value="P:mitotic centrosome separation"/>
    <property type="evidence" value="ECO:0007669"/>
    <property type="project" value="TreeGrafter"/>
</dbReference>
<evidence type="ECO:0000256" key="12">
    <source>
        <dbReference type="ARBA" id="ARBA00022618"/>
    </source>
</evidence>
<sequence>MIRVFLKQAKRFPWITNVTLYGCLFAGGDFTHQCIAQRDEIDWNHTRNVAVVAFGFHGNFNYFWLRGLERRFPGKSVAMVLRKLLLDQTIASPLATSVFYTGVSFLEGKEDVLGDWRDKFLNTYKTGLMYWPFMQLLNFMLVPLYVRTVFMGCSASLWATFLCFSRQSGDGTATAALAWILSPRAQLLAPPPAPPPDVHEENARVGTPHFPIAGAGEEGLGSGMEEPKAPKFTSIEEELSYWKEQSAKNQLREVQAHEELQEFRQMSQDYEAELEAELKQCEARNRELLNQNNRLRMELESYKEKYETQHSEAFRQISSLEGDLAETTAIRDQLHKYIRELEQDNDDLERAKRATIMSLEDFEQRMNHVIERNAFLESELDEKESLLESVQRLKDEARDLRQELNVQQKQERRPSLARAKETERTDSLPRPLRPPTHPGHAHCPTPGRGQHLQHAPMPYQRGDGLTATPLTMSARISALNIVGELLRKVGNLESKLATCRDVVYDQKASRTTPTAGPRSPGAPENPPSANGVPGFEKGLVNRLEFGPGPKILL</sequence>
<evidence type="ECO:0000256" key="3">
    <source>
        <dbReference type="ARBA" id="ARBA00004186"/>
    </source>
</evidence>
<keyword evidence="20" id="KW-0206">Cytoskeleton</keyword>
<dbReference type="PANTHER" id="PTHR10921">
    <property type="entry name" value="NUCLEAR DISTRIBUTION PROTEIN NUDE HOMOLOG 1"/>
    <property type="match status" value="1"/>
</dbReference>
<evidence type="ECO:0000256" key="18">
    <source>
        <dbReference type="ARBA" id="ARBA00023054"/>
    </source>
</evidence>
<evidence type="ECO:0000256" key="20">
    <source>
        <dbReference type="ARBA" id="ARBA00023212"/>
    </source>
</evidence>
<keyword evidence="21" id="KW-0131">Cell cycle</keyword>
<dbReference type="GO" id="GO:0032154">
    <property type="term" value="C:cleavage furrow"/>
    <property type="evidence" value="ECO:0007669"/>
    <property type="project" value="UniProtKB-SubCell"/>
</dbReference>
<evidence type="ECO:0000256" key="1">
    <source>
        <dbReference type="ARBA" id="ARBA00004141"/>
    </source>
</evidence>
<dbReference type="Gene3D" id="6.10.250.1080">
    <property type="match status" value="1"/>
</dbReference>
<organism evidence="27 28">
    <name type="scientific">Aldrovandia affinis</name>
    <dbReference type="NCBI Taxonomy" id="143900"/>
    <lineage>
        <taxon>Eukaryota</taxon>
        <taxon>Metazoa</taxon>
        <taxon>Chordata</taxon>
        <taxon>Craniata</taxon>
        <taxon>Vertebrata</taxon>
        <taxon>Euteleostomi</taxon>
        <taxon>Actinopterygii</taxon>
        <taxon>Neopterygii</taxon>
        <taxon>Teleostei</taxon>
        <taxon>Notacanthiformes</taxon>
        <taxon>Halosauridae</taxon>
        <taxon>Aldrovandia</taxon>
    </lineage>
</organism>
<dbReference type="CDD" id="cd14686">
    <property type="entry name" value="bZIP"/>
    <property type="match status" value="1"/>
</dbReference>
<evidence type="ECO:0000256" key="23">
    <source>
        <dbReference type="ARBA" id="ARBA00023329"/>
    </source>
</evidence>
<gene>
    <name evidence="27" type="ORF">AAFF_G00212570</name>
</gene>
<dbReference type="GO" id="GO:0000132">
    <property type="term" value="P:establishment of mitotic spindle orientation"/>
    <property type="evidence" value="ECO:0007669"/>
    <property type="project" value="TreeGrafter"/>
</dbReference>
<evidence type="ECO:0000256" key="19">
    <source>
        <dbReference type="ARBA" id="ARBA00023136"/>
    </source>
</evidence>
<evidence type="ECO:0000313" key="27">
    <source>
        <dbReference type="EMBL" id="KAJ8384013.1"/>
    </source>
</evidence>
<dbReference type="InterPro" id="IPR033494">
    <property type="entry name" value="NUDE"/>
</dbReference>
<dbReference type="GO" id="GO:0005819">
    <property type="term" value="C:spindle"/>
    <property type="evidence" value="ECO:0007669"/>
    <property type="project" value="UniProtKB-SubCell"/>
</dbReference>
<protein>
    <recommendedName>
        <fullName evidence="26">NUDE domain-containing protein</fullName>
    </recommendedName>
</protein>
<feature type="compositionally biased region" description="Basic and acidic residues" evidence="24">
    <location>
        <begin position="409"/>
        <end position="427"/>
    </location>
</feature>
<evidence type="ECO:0000256" key="16">
    <source>
        <dbReference type="ARBA" id="ARBA00022838"/>
    </source>
</evidence>
<evidence type="ECO:0000256" key="24">
    <source>
        <dbReference type="SAM" id="MobiDB-lite"/>
    </source>
</evidence>
<evidence type="ECO:0000256" key="14">
    <source>
        <dbReference type="ARBA" id="ARBA00022701"/>
    </source>
</evidence>
<dbReference type="GO" id="GO:0005813">
    <property type="term" value="C:centrosome"/>
    <property type="evidence" value="ECO:0007669"/>
    <property type="project" value="UniProtKB-SubCell"/>
</dbReference>
<keyword evidence="22" id="KW-0137">Centromere</keyword>
<dbReference type="GO" id="GO:0007020">
    <property type="term" value="P:microtubule nucleation"/>
    <property type="evidence" value="ECO:0007669"/>
    <property type="project" value="TreeGrafter"/>
</dbReference>
<evidence type="ECO:0000256" key="13">
    <source>
        <dbReference type="ARBA" id="ARBA00022692"/>
    </source>
</evidence>
<feature type="region of interest" description="Disordered" evidence="24">
    <location>
        <begin position="403"/>
        <end position="459"/>
    </location>
</feature>
<evidence type="ECO:0000256" key="7">
    <source>
        <dbReference type="ARBA" id="ARBA00006824"/>
    </source>
</evidence>
<keyword evidence="15" id="KW-0498">Mitosis</keyword>
<dbReference type="GO" id="GO:0051642">
    <property type="term" value="P:centrosome localization"/>
    <property type="evidence" value="ECO:0007669"/>
    <property type="project" value="TreeGrafter"/>
</dbReference>
<dbReference type="PROSITE" id="PS51257">
    <property type="entry name" value="PROKAR_LIPOPROTEIN"/>
    <property type="match status" value="1"/>
</dbReference>
<evidence type="ECO:0000256" key="21">
    <source>
        <dbReference type="ARBA" id="ARBA00023306"/>
    </source>
</evidence>
<feature type="domain" description="NUDE" evidence="26">
    <location>
        <begin position="358"/>
        <end position="518"/>
    </location>
</feature>
<dbReference type="EMBL" id="JAINUG010000281">
    <property type="protein sequence ID" value="KAJ8384013.1"/>
    <property type="molecule type" value="Genomic_DNA"/>
</dbReference>
<comment type="similarity">
    <text evidence="8">Belongs to the nudE family.</text>
</comment>
<reference evidence="27" key="1">
    <citation type="journal article" date="2023" name="Science">
        <title>Genome structures resolve the early diversification of teleost fishes.</title>
        <authorList>
            <person name="Parey E."/>
            <person name="Louis A."/>
            <person name="Montfort J."/>
            <person name="Bouchez O."/>
            <person name="Roques C."/>
            <person name="Iampietro C."/>
            <person name="Lluch J."/>
            <person name="Castinel A."/>
            <person name="Donnadieu C."/>
            <person name="Desvignes T."/>
            <person name="Floi Bucao C."/>
            <person name="Jouanno E."/>
            <person name="Wen M."/>
            <person name="Mejri S."/>
            <person name="Dirks R."/>
            <person name="Jansen H."/>
            <person name="Henkel C."/>
            <person name="Chen W.J."/>
            <person name="Zahm M."/>
            <person name="Cabau C."/>
            <person name="Klopp C."/>
            <person name="Thompson A.W."/>
            <person name="Robinson-Rechavi M."/>
            <person name="Braasch I."/>
            <person name="Lecointre G."/>
            <person name="Bobe J."/>
            <person name="Postlethwait J.H."/>
            <person name="Berthelot C."/>
            <person name="Roest Crollius H."/>
            <person name="Guiguen Y."/>
        </authorList>
    </citation>
    <scope>NUCLEOTIDE SEQUENCE</scope>
    <source>
        <strain evidence="27">NC1722</strain>
    </source>
</reference>
<dbReference type="GO" id="GO:0051301">
    <property type="term" value="P:cell division"/>
    <property type="evidence" value="ECO:0007669"/>
    <property type="project" value="UniProtKB-KW"/>
</dbReference>
<name>A0AAD7W5B4_9TELE</name>
<dbReference type="Pfam" id="PF04117">
    <property type="entry name" value="Mpv17_PMP22"/>
    <property type="match status" value="1"/>
</dbReference>
<feature type="transmembrane region" description="Helical" evidence="25">
    <location>
        <begin position="127"/>
        <end position="146"/>
    </location>
</feature>
<dbReference type="GO" id="GO:0007059">
    <property type="term" value="P:chromosome segregation"/>
    <property type="evidence" value="ECO:0007669"/>
    <property type="project" value="TreeGrafter"/>
</dbReference>
<dbReference type="InterPro" id="IPR007248">
    <property type="entry name" value="Mpv17_PMP22"/>
</dbReference>
<proteinExistence type="inferred from homology"/>
<accession>A0AAD7W5B4</accession>
<dbReference type="GO" id="GO:0000776">
    <property type="term" value="C:kinetochore"/>
    <property type="evidence" value="ECO:0007669"/>
    <property type="project" value="UniProtKB-KW"/>
</dbReference>
<evidence type="ECO:0000259" key="26">
    <source>
        <dbReference type="Pfam" id="PF04880"/>
    </source>
</evidence>
<comment type="caution">
    <text evidence="27">The sequence shown here is derived from an EMBL/GenBank/DDBJ whole genome shotgun (WGS) entry which is preliminary data.</text>
</comment>
<dbReference type="AlphaFoldDB" id="A0AAD7W5B4"/>
<keyword evidence="13 25" id="KW-0812">Transmembrane</keyword>
<evidence type="ECO:0000256" key="10">
    <source>
        <dbReference type="ARBA" id="ARBA00022490"/>
    </source>
</evidence>
<comment type="similarity">
    <text evidence="7">Belongs to the peroxisomal membrane protein PXMP2/4 family.</text>
</comment>
<keyword evidence="18" id="KW-0175">Coiled coil</keyword>
<evidence type="ECO:0000256" key="5">
    <source>
        <dbReference type="ARBA" id="ARBA00004626"/>
    </source>
</evidence>
<keyword evidence="23" id="KW-0968">Cytoplasmic vesicle</keyword>
<evidence type="ECO:0000256" key="25">
    <source>
        <dbReference type="SAM" id="Phobius"/>
    </source>
</evidence>
<dbReference type="Pfam" id="PF04880">
    <property type="entry name" value="NUDE_C"/>
    <property type="match status" value="1"/>
</dbReference>
<keyword evidence="9" id="KW-0158">Chromosome</keyword>
<dbReference type="GO" id="GO:0005874">
    <property type="term" value="C:microtubule"/>
    <property type="evidence" value="ECO:0007669"/>
    <property type="project" value="UniProtKB-KW"/>
</dbReference>
<evidence type="ECO:0000256" key="4">
    <source>
        <dbReference type="ARBA" id="ARBA00004300"/>
    </source>
</evidence>
<keyword evidence="28" id="KW-1185">Reference proteome</keyword>
<keyword evidence="12" id="KW-0132">Cell division</keyword>